<dbReference type="InterPro" id="IPR005531">
    <property type="entry name" value="Asp23"/>
</dbReference>
<dbReference type="EMBL" id="ABWN01000030">
    <property type="protein sequence ID" value="EFF68162.1"/>
    <property type="molecule type" value="Genomic_DNA"/>
</dbReference>
<keyword evidence="3" id="KW-1185">Reference proteome</keyword>
<dbReference type="PANTHER" id="PTHR34297">
    <property type="entry name" value="HYPOTHETICAL CYTOSOLIC PROTEIN-RELATED"/>
    <property type="match status" value="1"/>
</dbReference>
<dbReference type="HOGENOM" id="CLU_113198_4_3_9"/>
<evidence type="ECO:0000313" key="2">
    <source>
        <dbReference type="EMBL" id="EFF68162.1"/>
    </source>
</evidence>
<proteinExistence type="inferred from homology"/>
<dbReference type="Proteomes" id="UP000006238">
    <property type="component" value="Unassembled WGS sequence"/>
</dbReference>
<evidence type="ECO:0008006" key="4">
    <source>
        <dbReference type="Google" id="ProtNLM"/>
    </source>
</evidence>
<dbReference type="STRING" id="45851.BHV86_10585"/>
<dbReference type="Pfam" id="PF03780">
    <property type="entry name" value="Asp23"/>
    <property type="match status" value="1"/>
</dbReference>
<reference evidence="2 3" key="1">
    <citation type="submission" date="2010-02" db="EMBL/GenBank/DDBJ databases">
        <authorList>
            <person name="Weinstock G."/>
            <person name="Sodergren E."/>
            <person name="Clifton S."/>
            <person name="Fulton L."/>
            <person name="Fulton B."/>
            <person name="Courtney L."/>
            <person name="Fronick C."/>
            <person name="Harrison M."/>
            <person name="Strong C."/>
            <person name="Farmer C."/>
            <person name="Delahaunty K."/>
            <person name="Markovic C."/>
            <person name="Hall O."/>
            <person name="Minx P."/>
            <person name="Tomlinson C."/>
            <person name="Mitreva M."/>
            <person name="Nelson J."/>
            <person name="Hou S."/>
            <person name="Wollam A."/>
            <person name="Pepin K.H."/>
            <person name="Johnson M."/>
            <person name="Bhonagiri V."/>
            <person name="Zhang X."/>
            <person name="Suruliraj S."/>
            <person name="Warren W."/>
            <person name="Chinwalla A."/>
            <person name="Mardis E.R."/>
            <person name="Wilson R.K."/>
        </authorList>
    </citation>
    <scope>NUCLEOTIDE SEQUENCE [LARGE SCALE GENOMIC DNA]</scope>
    <source>
        <strain evidence="2 3">DSM 2876</strain>
    </source>
</reference>
<evidence type="ECO:0000313" key="3">
    <source>
        <dbReference type="Proteomes" id="UP000006238"/>
    </source>
</evidence>
<accession>D4S014</accession>
<dbReference type="eggNOG" id="COG1302">
    <property type="taxonomic scope" value="Bacteria"/>
</dbReference>
<sequence>MIDYNNGIRYFYDNLAQGEKYMEKEAHIQNTDIGNIHISEEVIAVIAGIAATEGPEVYSLVGNITNEIVSKMGIKSLSKGIKVEMAEDTVTISVTVNLVYGYNIPKTCKAIQERIIQSVESMTGMSVAEVNVNVNDITTEDK</sequence>
<protein>
    <recommendedName>
        <fullName evidence="4">Alkaline shock protein 23</fullName>
    </recommendedName>
</protein>
<organism evidence="2 3">
    <name type="scientific">Eshraghiella crossota DSM 2876</name>
    <dbReference type="NCBI Taxonomy" id="511680"/>
    <lineage>
        <taxon>Bacteria</taxon>
        <taxon>Bacillati</taxon>
        <taxon>Bacillota</taxon>
        <taxon>Clostridia</taxon>
        <taxon>Lachnospirales</taxon>
        <taxon>Lachnospiraceae</taxon>
        <taxon>Eshraghiella</taxon>
    </lineage>
</organism>
<comment type="caution">
    <text evidence="2">The sequence shown here is derived from an EMBL/GenBank/DDBJ whole genome shotgun (WGS) entry which is preliminary data.</text>
</comment>
<name>D4S014_9FIRM</name>
<gene>
    <name evidence="2" type="ORF">BUTYVIB_01430</name>
</gene>
<dbReference type="PANTHER" id="PTHR34297:SF2">
    <property type="entry name" value="ASP23_GLS24 FAMILY ENVELOPE STRESS RESPONSE PROTEIN"/>
    <property type="match status" value="1"/>
</dbReference>
<comment type="similarity">
    <text evidence="1">Belongs to the asp23 family.</text>
</comment>
<evidence type="ECO:0000256" key="1">
    <source>
        <dbReference type="ARBA" id="ARBA00005721"/>
    </source>
</evidence>
<dbReference type="AlphaFoldDB" id="D4S014"/>